<dbReference type="PROSITE" id="PS51819">
    <property type="entry name" value="VOC"/>
    <property type="match status" value="1"/>
</dbReference>
<dbReference type="InterPro" id="IPR029068">
    <property type="entry name" value="Glyas_Bleomycin-R_OHBP_Dase"/>
</dbReference>
<evidence type="ECO:0000313" key="3">
    <source>
        <dbReference type="Proteomes" id="UP000186308"/>
    </source>
</evidence>
<dbReference type="Proteomes" id="UP000186308">
    <property type="component" value="Unassembled WGS sequence"/>
</dbReference>
<dbReference type="SUPFAM" id="SSF54593">
    <property type="entry name" value="Glyoxalase/Bleomycin resistance protein/Dihydroxybiphenyl dioxygenase"/>
    <property type="match status" value="1"/>
</dbReference>
<dbReference type="InterPro" id="IPR037523">
    <property type="entry name" value="VOC_core"/>
</dbReference>
<proteinExistence type="predicted"/>
<sequence length="144" mass="16169">MDIQYIDHFTIRSRPQDVDALRDFYGDVLGLRPGLRPDFKFPGYWMYLGDRPVVHIAGSLPVDGPMAPKGLPGSTGQFDHVSFRTGDLDAVRTKLDSLGITYQGTPVPGFDLYQLFFYDPVGLKVELTFDVRRDGALQNVTESR</sequence>
<evidence type="ECO:0000259" key="1">
    <source>
        <dbReference type="PROSITE" id="PS51819"/>
    </source>
</evidence>
<comment type="caution">
    <text evidence="2">The sequence shown here is derived from an EMBL/GenBank/DDBJ whole genome shotgun (WGS) entry which is preliminary data.</text>
</comment>
<name>A0A8G2FLA0_ACIRU</name>
<keyword evidence="3" id="KW-1185">Reference proteome</keyword>
<dbReference type="Pfam" id="PF00903">
    <property type="entry name" value="Glyoxalase"/>
    <property type="match status" value="1"/>
</dbReference>
<dbReference type="AlphaFoldDB" id="A0A8G2FLA0"/>
<protein>
    <submittedName>
        <fullName evidence="2">Predicted dioxygenase of extradiol dioxygenase family</fullName>
    </submittedName>
</protein>
<gene>
    <name evidence="2" type="ORF">SAMN05421828_10511</name>
</gene>
<reference evidence="2 3" key="1">
    <citation type="submission" date="2017-01" db="EMBL/GenBank/DDBJ databases">
        <authorList>
            <person name="Varghese N."/>
            <person name="Submissions S."/>
        </authorList>
    </citation>
    <scope>NUCLEOTIDE SEQUENCE [LARGE SCALE GENOMIC DNA]</scope>
    <source>
        <strain evidence="2 3">ATCC 35905</strain>
    </source>
</reference>
<dbReference type="PANTHER" id="PTHR46142:SF3">
    <property type="entry name" value="F18B13.24 PROTEIN"/>
    <property type="match status" value="1"/>
</dbReference>
<accession>A0A8G2FLA0</accession>
<evidence type="ECO:0000313" key="2">
    <source>
        <dbReference type="EMBL" id="SIQ45901.1"/>
    </source>
</evidence>
<dbReference type="InterPro" id="IPR004360">
    <property type="entry name" value="Glyas_Fos-R_dOase_dom"/>
</dbReference>
<dbReference type="Gene3D" id="3.10.180.10">
    <property type="entry name" value="2,3-Dihydroxybiphenyl 1,2-Dioxygenase, domain 1"/>
    <property type="match status" value="1"/>
</dbReference>
<keyword evidence="2" id="KW-0560">Oxidoreductase</keyword>
<organism evidence="2 3">
    <name type="scientific">Acidiphilium rubrum</name>
    <dbReference type="NCBI Taxonomy" id="526"/>
    <lineage>
        <taxon>Bacteria</taxon>
        <taxon>Pseudomonadati</taxon>
        <taxon>Pseudomonadota</taxon>
        <taxon>Alphaproteobacteria</taxon>
        <taxon>Acetobacterales</taxon>
        <taxon>Acidocellaceae</taxon>
        <taxon>Acidiphilium</taxon>
    </lineage>
</organism>
<dbReference type="GO" id="GO:0051213">
    <property type="term" value="F:dioxygenase activity"/>
    <property type="evidence" value="ECO:0007669"/>
    <property type="project" value="UniProtKB-KW"/>
</dbReference>
<keyword evidence="2" id="KW-0223">Dioxygenase</keyword>
<dbReference type="PANTHER" id="PTHR46142">
    <property type="match status" value="1"/>
</dbReference>
<dbReference type="EMBL" id="FTNE01000005">
    <property type="protein sequence ID" value="SIQ45901.1"/>
    <property type="molecule type" value="Genomic_DNA"/>
</dbReference>
<feature type="domain" description="VOC" evidence="1">
    <location>
        <begin position="5"/>
        <end position="130"/>
    </location>
</feature>